<dbReference type="AlphaFoldDB" id="A0A7C1GB89"/>
<keyword evidence="1" id="KW-0472">Membrane</keyword>
<reference evidence="2" key="1">
    <citation type="journal article" date="2020" name="mSystems">
        <title>Genome- and Community-Level Interaction Insights into Carbon Utilization and Element Cycling Functions of Hydrothermarchaeota in Hydrothermal Sediment.</title>
        <authorList>
            <person name="Zhou Z."/>
            <person name="Liu Y."/>
            <person name="Xu W."/>
            <person name="Pan J."/>
            <person name="Luo Z.H."/>
            <person name="Li M."/>
        </authorList>
    </citation>
    <scope>NUCLEOTIDE SEQUENCE [LARGE SCALE GENOMIC DNA]</scope>
    <source>
        <strain evidence="2">SpSt-116</strain>
    </source>
</reference>
<accession>A0A7C1GB89</accession>
<evidence type="ECO:0000256" key="1">
    <source>
        <dbReference type="SAM" id="Phobius"/>
    </source>
</evidence>
<dbReference type="EMBL" id="DSAY01000076">
    <property type="protein sequence ID" value="HDP14966.1"/>
    <property type="molecule type" value="Genomic_DNA"/>
</dbReference>
<feature type="transmembrane region" description="Helical" evidence="1">
    <location>
        <begin position="29"/>
        <end position="48"/>
    </location>
</feature>
<name>A0A7C1GB89_9CREN</name>
<comment type="caution">
    <text evidence="2">The sequence shown here is derived from an EMBL/GenBank/DDBJ whole genome shotgun (WGS) entry which is preliminary data.</text>
</comment>
<gene>
    <name evidence="2" type="ORF">ENN26_04205</name>
</gene>
<organism evidence="2">
    <name type="scientific">Thermofilum adornatum</name>
    <dbReference type="NCBI Taxonomy" id="1365176"/>
    <lineage>
        <taxon>Archaea</taxon>
        <taxon>Thermoproteota</taxon>
        <taxon>Thermoprotei</taxon>
        <taxon>Thermofilales</taxon>
        <taxon>Thermofilaceae</taxon>
        <taxon>Thermofilum</taxon>
    </lineage>
</organism>
<proteinExistence type="predicted"/>
<sequence length="137" mass="15266">MGLTGIIGIILAVLGLGSGVWSWFLTGLAGPFPAIGLIMFLIGLYLIISDLRKPKTTPTDIVTAGAGLLVSYAAGKIVYDQIQKFFEEKEKEKKLTYEQILALERKVDELYLQGKMPPERYNRSKQLIAQLKQRYSS</sequence>
<evidence type="ECO:0000313" key="2">
    <source>
        <dbReference type="EMBL" id="HDP14966.1"/>
    </source>
</evidence>
<keyword evidence="1" id="KW-1133">Transmembrane helix</keyword>
<keyword evidence="1" id="KW-0812">Transmembrane</keyword>
<protein>
    <submittedName>
        <fullName evidence="2">Uncharacterized protein</fullName>
    </submittedName>
</protein>